<feature type="domain" description="Secretion system C-terminal sorting" evidence="1">
    <location>
        <begin position="433"/>
        <end position="490"/>
    </location>
</feature>
<accession>A0A3B7MRZ5</accession>
<dbReference type="NCBIfam" id="TIGR04183">
    <property type="entry name" value="Por_Secre_tail"/>
    <property type="match status" value="1"/>
</dbReference>
<keyword evidence="3" id="KW-1185">Reference proteome</keyword>
<sequence length="508" mass="54292">MSKQTFITGILVIGMLKGYTQITVQSGAAVYIQAGANVTIEGDILLGDGSNLVNDGTIRIGNSSGIGSAFTDNTVTGYLYGNGSFIFNSTSNQSLSSSNAFGRIDVDGSSLMLGSNIISNKWYLIKGIIHTGSFMAVTPANAQLAIEADASNPNFSNGWFNGTLRRTVSPATVNSYVFPVGNTTQPHLAVLSNLTANALNNVTYIDASFGPKAGTDAGLLVTEQGSAYVSIHNGGVWHLTPNAAPSAGKYNLTLYLNGFASLADNQFTILRRPEGSTNGADWSVPAGSTVNANGGAGRLAAQGYAIRNNLGGFSEFGIGLLSTALPVRLTNFNVRRLTISNVQVSWQTQTEQNNKGFDIERRLDNETNFVSKGFVASQASNGNSTVALDYSFADGNAYKGVSYYRLRQVDLDDRAYYSLIKAVRGETSVNVLIWPNPNEGQFSIRLEGVDGQKEAQIMDLHGKLVQKIRIKGTQQVNIRQLQSGTYILSIPDAFGPGAHFKEKVMVVR</sequence>
<evidence type="ECO:0000313" key="2">
    <source>
        <dbReference type="EMBL" id="AXY76069.1"/>
    </source>
</evidence>
<evidence type="ECO:0000259" key="1">
    <source>
        <dbReference type="Pfam" id="PF18962"/>
    </source>
</evidence>
<dbReference type="InterPro" id="IPR026444">
    <property type="entry name" value="Secre_tail"/>
</dbReference>
<dbReference type="OrthoDB" id="863479at2"/>
<organism evidence="2 3">
    <name type="scientific">Paraflavitalea soli</name>
    <dbReference type="NCBI Taxonomy" id="2315862"/>
    <lineage>
        <taxon>Bacteria</taxon>
        <taxon>Pseudomonadati</taxon>
        <taxon>Bacteroidota</taxon>
        <taxon>Chitinophagia</taxon>
        <taxon>Chitinophagales</taxon>
        <taxon>Chitinophagaceae</taxon>
        <taxon>Paraflavitalea</taxon>
    </lineage>
</organism>
<dbReference type="KEGG" id="pseg:D3H65_19685"/>
<protein>
    <submittedName>
        <fullName evidence="2">T9SS C-terminal target domain-containing protein</fullName>
    </submittedName>
</protein>
<evidence type="ECO:0000313" key="3">
    <source>
        <dbReference type="Proteomes" id="UP000263900"/>
    </source>
</evidence>
<dbReference type="Proteomes" id="UP000263900">
    <property type="component" value="Chromosome"/>
</dbReference>
<dbReference type="Pfam" id="PF18962">
    <property type="entry name" value="Por_Secre_tail"/>
    <property type="match status" value="1"/>
</dbReference>
<dbReference type="AlphaFoldDB" id="A0A3B7MRZ5"/>
<dbReference type="RefSeq" id="WP_119051948.1">
    <property type="nucleotide sequence ID" value="NZ_CP032157.1"/>
</dbReference>
<reference evidence="2 3" key="1">
    <citation type="submission" date="2018-09" db="EMBL/GenBank/DDBJ databases">
        <title>Genome sequencing of strain 6GH32-13.</title>
        <authorList>
            <person name="Weon H.-Y."/>
            <person name="Heo J."/>
            <person name="Kwon S.-W."/>
        </authorList>
    </citation>
    <scope>NUCLEOTIDE SEQUENCE [LARGE SCALE GENOMIC DNA]</scope>
    <source>
        <strain evidence="2 3">5GH32-13</strain>
    </source>
</reference>
<gene>
    <name evidence="2" type="ORF">D3H65_19685</name>
</gene>
<name>A0A3B7MRZ5_9BACT</name>
<dbReference type="EMBL" id="CP032157">
    <property type="protein sequence ID" value="AXY76069.1"/>
    <property type="molecule type" value="Genomic_DNA"/>
</dbReference>
<proteinExistence type="predicted"/>